<keyword evidence="2" id="KW-0732">Signal</keyword>
<evidence type="ECO:0000313" key="3">
    <source>
        <dbReference type="EMBL" id="AAO44231.1"/>
    </source>
</evidence>
<gene>
    <name evidence="3" type="ordered locus">TWT_134</name>
</gene>
<reference evidence="3 4" key="1">
    <citation type="journal article" date="2003" name="Genome Res.">
        <title>Tropheryma whipplei twist: a human pathogenic Actinobacteria with a reduced genome.</title>
        <authorList>
            <person name="Raoult D."/>
            <person name="Ogata H."/>
            <person name="Audic S."/>
            <person name="Robert C."/>
            <person name="Suhre K."/>
            <person name="Drancourt M."/>
            <person name="Claverie J.-M."/>
        </authorList>
    </citation>
    <scope>NUCLEOTIDE SEQUENCE [LARGE SCALE GENOMIC DNA]</scope>
    <source>
        <strain evidence="3 4">Twist</strain>
    </source>
</reference>
<keyword evidence="1" id="KW-1133">Transmembrane helix</keyword>
<dbReference type="KEGG" id="twh:TWT_134"/>
<accession>Q83GV2</accession>
<feature type="transmembrane region" description="Helical" evidence="1">
    <location>
        <begin position="50"/>
        <end position="69"/>
    </location>
</feature>
<organism evidence="3 4">
    <name type="scientific">Tropheryma whipplei (strain Twist)</name>
    <name type="common">Whipple's bacillus</name>
    <dbReference type="NCBI Taxonomy" id="203267"/>
    <lineage>
        <taxon>Bacteria</taxon>
        <taxon>Bacillati</taxon>
        <taxon>Actinomycetota</taxon>
        <taxon>Actinomycetes</taxon>
        <taxon>Micrococcales</taxon>
        <taxon>Tropherymataceae</taxon>
        <taxon>Tropheryma</taxon>
    </lineage>
</organism>
<keyword evidence="1" id="KW-0812">Transmembrane</keyword>
<proteinExistence type="predicted"/>
<evidence type="ECO:0000256" key="1">
    <source>
        <dbReference type="SAM" id="Phobius"/>
    </source>
</evidence>
<feature type="signal peptide" evidence="2">
    <location>
        <begin position="1"/>
        <end position="34"/>
    </location>
</feature>
<feature type="chain" id="PRO_5004299242" evidence="2">
    <location>
        <begin position="35"/>
        <end position="143"/>
    </location>
</feature>
<dbReference type="EMBL" id="AE014184">
    <property type="protein sequence ID" value="AAO44231.1"/>
    <property type="molecule type" value="Genomic_DNA"/>
</dbReference>
<evidence type="ECO:0000313" key="4">
    <source>
        <dbReference type="Proteomes" id="UP000002200"/>
    </source>
</evidence>
<feature type="transmembrane region" description="Helical" evidence="1">
    <location>
        <begin position="76"/>
        <end position="97"/>
    </location>
</feature>
<dbReference type="Proteomes" id="UP000002200">
    <property type="component" value="Chromosome"/>
</dbReference>
<dbReference type="AlphaFoldDB" id="Q83GV2"/>
<keyword evidence="4" id="KW-1185">Reference proteome</keyword>
<sequence length="143" mass="14859">MAVSFALPRRSSRTVLAKVVTALVAVLVSCCTCACTGCDWTACVADCAAWATTVCTVLSTACCNGLVMVFCSSFPFLCTVLFSSFSFVLTAVPTALANNPKRLAPLLVLLCSCSASEYVPPPLKSVSGQHMSVSGMSGCRVLL</sequence>
<dbReference type="HOGENOM" id="CLU_1805338_0_0_11"/>
<evidence type="ECO:0000256" key="2">
    <source>
        <dbReference type="SAM" id="SignalP"/>
    </source>
</evidence>
<keyword evidence="1" id="KW-0472">Membrane</keyword>
<name>Q83GV2_TROWT</name>
<protein>
    <submittedName>
        <fullName evidence="3">Uncharacterized protein</fullName>
    </submittedName>
</protein>